<dbReference type="RefSeq" id="WP_337316208.1">
    <property type="nucleotide sequence ID" value="NZ_JBBDGN010000001.1"/>
</dbReference>
<dbReference type="InterPro" id="IPR038637">
    <property type="entry name" value="NPCBM_sf"/>
</dbReference>
<reference evidence="2 3" key="1">
    <citation type="submission" date="2024-02" db="EMBL/GenBank/DDBJ databases">
        <authorList>
            <person name="Saticioglu I.B."/>
        </authorList>
    </citation>
    <scope>NUCLEOTIDE SEQUENCE [LARGE SCALE GENOMIC DNA]</scope>
    <source>
        <strain evidence="2 3">Mu-43</strain>
    </source>
</reference>
<accession>A0ABU8LGR7</accession>
<dbReference type="Pfam" id="PF10633">
    <property type="entry name" value="NPCBM_assoc"/>
    <property type="match status" value="1"/>
</dbReference>
<organism evidence="2 3">
    <name type="scientific">Microbacterium istanbulense</name>
    <dbReference type="NCBI Taxonomy" id="3122049"/>
    <lineage>
        <taxon>Bacteria</taxon>
        <taxon>Bacillati</taxon>
        <taxon>Actinomycetota</taxon>
        <taxon>Actinomycetes</taxon>
        <taxon>Micrococcales</taxon>
        <taxon>Microbacteriaceae</taxon>
        <taxon>Microbacterium</taxon>
    </lineage>
</organism>
<feature type="domain" description="Glycosyl hydrolase family 98 putative carbohydrate-binding module" evidence="1">
    <location>
        <begin position="338"/>
        <end position="488"/>
    </location>
</feature>
<protein>
    <submittedName>
        <fullName evidence="2">NPCBM/NEW2 domain-containing protein</fullName>
    </submittedName>
</protein>
<dbReference type="Gene3D" id="2.60.120.1060">
    <property type="entry name" value="NPCBM/NEW2 domain"/>
    <property type="match status" value="1"/>
</dbReference>
<gene>
    <name evidence="2" type="ORF">WDU93_00400</name>
</gene>
<evidence type="ECO:0000313" key="2">
    <source>
        <dbReference type="EMBL" id="MEJ1090136.1"/>
    </source>
</evidence>
<evidence type="ECO:0000313" key="3">
    <source>
        <dbReference type="Proteomes" id="UP001366085"/>
    </source>
</evidence>
<dbReference type="InterPro" id="IPR018905">
    <property type="entry name" value="A-galactase_NEW3"/>
</dbReference>
<dbReference type="SMART" id="SM00776">
    <property type="entry name" value="NPCBM"/>
    <property type="match status" value="1"/>
</dbReference>
<dbReference type="InterPro" id="IPR013222">
    <property type="entry name" value="Glyco_hyd_98_carb-bd"/>
</dbReference>
<proteinExistence type="predicted"/>
<comment type="caution">
    <text evidence="2">The sequence shown here is derived from an EMBL/GenBank/DDBJ whole genome shotgun (WGS) entry which is preliminary data.</text>
</comment>
<sequence length="489" mass="50552">MITVKTGSIASDRSAEVVLTATSAVGGRDADVTAASVSVDVDERVFQGEETTLTATFRNTGTKKKENVVLTPVAPAGWTLVSSEGDRPGLVNAGASATASFTFEVTDVAEADQQTVKVVAGYTSQKLAQEVTGANEIYVAFGSLAGAYNADSVTTLTTAKDGDFDGGGASFSAEALERAGVTPGSTVTVGSGEAAIGYTWPSATGADDSVAPAGQTISLQGQGTHLAVLASAASGGGVNPSIELHYADGTVSTQNLFIPNWLQQASGLGGATVAVVSMGRNNANNPAVYEYSGYRYQVYSNLVRLNPSKELAYVVLPTESRLRIFDWKIVDQPLPPSPSGTIGAAELPWLSATNGWGVIGKNVANKDAANSPDLPLAINYVDPATGTYPTYQKGLGVHAQSKISYYTGGACTAFTAEVGLEKGFAGNVIFKVDIDGVNKYQSRTYTPGFAPESVDIDLRGAQYVDLIVEAPGSINGAHGVWGDATFHCE</sequence>
<keyword evidence="3" id="KW-1185">Reference proteome</keyword>
<dbReference type="Pfam" id="PF08305">
    <property type="entry name" value="NPCBM"/>
    <property type="match status" value="1"/>
</dbReference>
<name>A0ABU8LGR7_9MICO</name>
<dbReference type="EMBL" id="JBBDGN010000001">
    <property type="protein sequence ID" value="MEJ1090136.1"/>
    <property type="molecule type" value="Genomic_DNA"/>
</dbReference>
<dbReference type="Proteomes" id="UP001366085">
    <property type="component" value="Unassembled WGS sequence"/>
</dbReference>
<dbReference type="SUPFAM" id="SSF49785">
    <property type="entry name" value="Galactose-binding domain-like"/>
    <property type="match status" value="1"/>
</dbReference>
<evidence type="ECO:0000259" key="1">
    <source>
        <dbReference type="SMART" id="SM00776"/>
    </source>
</evidence>
<dbReference type="InterPro" id="IPR008979">
    <property type="entry name" value="Galactose-bd-like_sf"/>
</dbReference>